<proteinExistence type="predicted"/>
<dbReference type="AlphaFoldDB" id="A0A0P7B752"/>
<feature type="region of interest" description="Disordered" evidence="1">
    <location>
        <begin position="38"/>
        <end position="58"/>
    </location>
</feature>
<keyword evidence="3" id="KW-1185">Reference proteome</keyword>
<reference evidence="2 3" key="1">
    <citation type="submission" date="2015-09" db="EMBL/GenBank/DDBJ databases">
        <title>Draft genome of a European isolate of the apple canker pathogen Neonectria ditissima.</title>
        <authorList>
            <person name="Gomez-Cortecero A."/>
            <person name="Harrison R.J."/>
            <person name="Armitage A.D."/>
        </authorList>
    </citation>
    <scope>NUCLEOTIDE SEQUENCE [LARGE SCALE GENOMIC DNA]</scope>
    <source>
        <strain evidence="2 3">R09/05</strain>
    </source>
</reference>
<evidence type="ECO:0000256" key="1">
    <source>
        <dbReference type="SAM" id="MobiDB-lite"/>
    </source>
</evidence>
<evidence type="ECO:0000313" key="2">
    <source>
        <dbReference type="EMBL" id="KPM36335.1"/>
    </source>
</evidence>
<dbReference type="Proteomes" id="UP000050424">
    <property type="component" value="Unassembled WGS sequence"/>
</dbReference>
<comment type="caution">
    <text evidence="2">The sequence shown here is derived from an EMBL/GenBank/DDBJ whole genome shotgun (WGS) entry which is preliminary data.</text>
</comment>
<gene>
    <name evidence="2" type="ORF">AK830_g10233</name>
</gene>
<feature type="region of interest" description="Disordered" evidence="1">
    <location>
        <begin position="1"/>
        <end position="26"/>
    </location>
</feature>
<feature type="compositionally biased region" description="Basic and acidic residues" evidence="1">
    <location>
        <begin position="78"/>
        <end position="89"/>
    </location>
</feature>
<protein>
    <submittedName>
        <fullName evidence="2">Uncharacterized protein</fullName>
    </submittedName>
</protein>
<feature type="compositionally biased region" description="Polar residues" evidence="1">
    <location>
        <begin position="11"/>
        <end position="23"/>
    </location>
</feature>
<accession>A0A0P7B752</accession>
<dbReference type="EMBL" id="LKCW01000207">
    <property type="protein sequence ID" value="KPM36335.1"/>
    <property type="molecule type" value="Genomic_DNA"/>
</dbReference>
<organism evidence="2 3">
    <name type="scientific">Neonectria ditissima</name>
    <dbReference type="NCBI Taxonomy" id="78410"/>
    <lineage>
        <taxon>Eukaryota</taxon>
        <taxon>Fungi</taxon>
        <taxon>Dikarya</taxon>
        <taxon>Ascomycota</taxon>
        <taxon>Pezizomycotina</taxon>
        <taxon>Sordariomycetes</taxon>
        <taxon>Hypocreomycetidae</taxon>
        <taxon>Hypocreales</taxon>
        <taxon>Nectriaceae</taxon>
        <taxon>Neonectria</taxon>
    </lineage>
</organism>
<evidence type="ECO:0000313" key="3">
    <source>
        <dbReference type="Proteomes" id="UP000050424"/>
    </source>
</evidence>
<name>A0A0P7B752_9HYPO</name>
<dbReference type="OrthoDB" id="4897974at2759"/>
<sequence length="116" mass="13095">MNVKLIKNPSLGHSSSNTTFTVKSEQDCQDFLRREVSSLPEREVPPNNQEPPPSDGQVTYLPRKWPVPVGWHINQSPDNKDRESGDGRHSLRIMTTASVIRAPRRTASCVEVARYL</sequence>
<feature type="region of interest" description="Disordered" evidence="1">
    <location>
        <begin position="71"/>
        <end position="90"/>
    </location>
</feature>